<name>A0A4D4IZ52_9PSEU</name>
<feature type="domain" description="Carrier" evidence="3">
    <location>
        <begin position="2"/>
        <end position="81"/>
    </location>
</feature>
<dbReference type="EMBL" id="BJFL01000004">
    <property type="protein sequence ID" value="GDY29625.1"/>
    <property type="molecule type" value="Genomic_DNA"/>
</dbReference>
<dbReference type="RefSeq" id="WP_137812808.1">
    <property type="nucleotide sequence ID" value="NZ_BJFL01000004.1"/>
</dbReference>
<dbReference type="InterPro" id="IPR009081">
    <property type="entry name" value="PP-bd_ACP"/>
</dbReference>
<keyword evidence="2" id="KW-0597">Phosphoprotein</keyword>
<gene>
    <name evidence="4" type="ORF">GTS_12580</name>
</gene>
<dbReference type="InterPro" id="IPR006162">
    <property type="entry name" value="Ppantetheine_attach_site"/>
</dbReference>
<dbReference type="SUPFAM" id="SSF47336">
    <property type="entry name" value="ACP-like"/>
    <property type="match status" value="1"/>
</dbReference>
<accession>A0A4D4IZ52</accession>
<dbReference type="AlphaFoldDB" id="A0A4D4IZ52"/>
<dbReference type="Pfam" id="PF00550">
    <property type="entry name" value="PP-binding"/>
    <property type="match status" value="1"/>
</dbReference>
<evidence type="ECO:0000256" key="1">
    <source>
        <dbReference type="ARBA" id="ARBA00022450"/>
    </source>
</evidence>
<reference evidence="5" key="1">
    <citation type="submission" date="2019-04" db="EMBL/GenBank/DDBJ databases">
        <title>Draft genome sequence of Pseudonocardiaceae bacterium SL3-2-4.</title>
        <authorList>
            <person name="Ningsih F."/>
            <person name="Yokota A."/>
            <person name="Sakai Y."/>
            <person name="Nanatani K."/>
            <person name="Yabe S."/>
            <person name="Oetari A."/>
            <person name="Sjamsuridzal W."/>
        </authorList>
    </citation>
    <scope>NUCLEOTIDE SEQUENCE [LARGE SCALE GENOMIC DNA]</scope>
    <source>
        <strain evidence="5">SL3-2-4</strain>
    </source>
</reference>
<organism evidence="4 5">
    <name type="scientific">Gandjariella thermophila</name>
    <dbReference type="NCBI Taxonomy" id="1931992"/>
    <lineage>
        <taxon>Bacteria</taxon>
        <taxon>Bacillati</taxon>
        <taxon>Actinomycetota</taxon>
        <taxon>Actinomycetes</taxon>
        <taxon>Pseudonocardiales</taxon>
        <taxon>Pseudonocardiaceae</taxon>
        <taxon>Gandjariella</taxon>
    </lineage>
</organism>
<dbReference type="PROSITE" id="PS50075">
    <property type="entry name" value="CARRIER"/>
    <property type="match status" value="1"/>
</dbReference>
<dbReference type="Gene3D" id="1.10.1200.10">
    <property type="entry name" value="ACP-like"/>
    <property type="match status" value="1"/>
</dbReference>
<keyword evidence="5" id="KW-1185">Reference proteome</keyword>
<keyword evidence="1" id="KW-0596">Phosphopantetheine</keyword>
<evidence type="ECO:0000259" key="3">
    <source>
        <dbReference type="PROSITE" id="PS50075"/>
    </source>
</evidence>
<proteinExistence type="predicted"/>
<dbReference type="InterPro" id="IPR036736">
    <property type="entry name" value="ACP-like_sf"/>
</dbReference>
<sequence length="90" mass="9846">MQSVSTVRDQVRSLVIDAAPVEVEQVAETTTLTDDLGYDSLSLLELVNMLENAFELPTVPDNEVAEITTVGAVQDLVLRMVEERRARTAG</sequence>
<evidence type="ECO:0000313" key="4">
    <source>
        <dbReference type="EMBL" id="GDY29625.1"/>
    </source>
</evidence>
<protein>
    <recommendedName>
        <fullName evidence="3">Carrier domain-containing protein</fullName>
    </recommendedName>
</protein>
<dbReference type="OrthoDB" id="3537906at2"/>
<evidence type="ECO:0000256" key="2">
    <source>
        <dbReference type="ARBA" id="ARBA00022553"/>
    </source>
</evidence>
<comment type="caution">
    <text evidence="4">The sequence shown here is derived from an EMBL/GenBank/DDBJ whole genome shotgun (WGS) entry which is preliminary data.</text>
</comment>
<dbReference type="Proteomes" id="UP000298860">
    <property type="component" value="Unassembled WGS sequence"/>
</dbReference>
<dbReference type="PROSITE" id="PS00012">
    <property type="entry name" value="PHOSPHOPANTETHEINE"/>
    <property type="match status" value="1"/>
</dbReference>
<evidence type="ECO:0000313" key="5">
    <source>
        <dbReference type="Proteomes" id="UP000298860"/>
    </source>
</evidence>